<evidence type="ECO:0000313" key="1">
    <source>
        <dbReference type="EMBL" id="GBH12980.1"/>
    </source>
</evidence>
<proteinExistence type="predicted"/>
<dbReference type="EMBL" id="BGJZ01000336">
    <property type="protein sequence ID" value="GBH12980.1"/>
    <property type="molecule type" value="Genomic_DNA"/>
</dbReference>
<evidence type="ECO:0000313" key="2">
    <source>
        <dbReference type="Proteomes" id="UP000247480"/>
    </source>
</evidence>
<organism evidence="1 2">
    <name type="scientific">Pseudomonas syringae pv. actinidiae</name>
    <dbReference type="NCBI Taxonomy" id="103796"/>
    <lineage>
        <taxon>Bacteria</taxon>
        <taxon>Pseudomonadati</taxon>
        <taxon>Pseudomonadota</taxon>
        <taxon>Gammaproteobacteria</taxon>
        <taxon>Pseudomonadales</taxon>
        <taxon>Pseudomonadaceae</taxon>
        <taxon>Pseudomonas</taxon>
        <taxon>Pseudomonas syringae</taxon>
    </lineage>
</organism>
<comment type="caution">
    <text evidence="1">The sequence shown here is derived from an EMBL/GenBank/DDBJ whole genome shotgun (WGS) entry which is preliminary data.</text>
</comment>
<reference evidence="1 2" key="1">
    <citation type="submission" date="2018-04" db="EMBL/GenBank/DDBJ databases">
        <title>Draft genome sequence of Pseudomonas syringae pv. actinidiae biovar 1 strains isolated from kiwifruit in Kagawa prefecture.</title>
        <authorList>
            <person name="Tabuchi M."/>
            <person name="Saito M."/>
            <person name="Fujiwara S."/>
            <person name="Sasa N."/>
            <person name="Akimitsu K."/>
            <person name="Gomi K."/>
            <person name="Konishi-Sugita S."/>
            <person name="Hamano K."/>
            <person name="Kataoka I."/>
        </authorList>
    </citation>
    <scope>NUCLEOTIDE SEQUENCE [LARGE SCALE GENOMIC DNA]</scope>
    <source>
        <strain evidence="1 2">MAFF212206</strain>
    </source>
</reference>
<dbReference type="Proteomes" id="UP000247480">
    <property type="component" value="Unassembled WGS sequence"/>
</dbReference>
<accession>A0A2V0QWI0</accession>
<gene>
    <name evidence="1" type="ORF">KPSA1_06458</name>
</gene>
<dbReference type="AlphaFoldDB" id="A0A2V0QWI0"/>
<name>A0A2V0QWI0_PSESF</name>
<protein>
    <submittedName>
        <fullName evidence="1">Archaeal flavoprotein</fullName>
    </submittedName>
</protein>
<sequence>MGYYALLVVSPVRSDGVAHERVHKNSDTSHLDKMRSQEHFQKVKFWSLDLTQNQ</sequence>